<dbReference type="OMA" id="YVISHYA"/>
<feature type="transmembrane region" description="Helical" evidence="9">
    <location>
        <begin position="195"/>
        <end position="215"/>
    </location>
</feature>
<feature type="transmembrane region" description="Helical" evidence="9">
    <location>
        <begin position="165"/>
        <end position="183"/>
    </location>
</feature>
<organism evidence="10 11">
    <name type="scientific">Tetrapisispora phaffii (strain ATCC 24235 / CBS 4417 / NBRC 1672 / NRRL Y-8282 / UCD 70-5)</name>
    <name type="common">Yeast</name>
    <name type="synonym">Fabospora phaffii</name>
    <dbReference type="NCBI Taxonomy" id="1071381"/>
    <lineage>
        <taxon>Eukaryota</taxon>
        <taxon>Fungi</taxon>
        <taxon>Dikarya</taxon>
        <taxon>Ascomycota</taxon>
        <taxon>Saccharomycotina</taxon>
        <taxon>Saccharomycetes</taxon>
        <taxon>Saccharomycetales</taxon>
        <taxon>Saccharomycetaceae</taxon>
        <taxon>Tetrapisispora</taxon>
    </lineage>
</organism>
<dbReference type="GO" id="GO:0046872">
    <property type="term" value="F:metal ion binding"/>
    <property type="evidence" value="ECO:0007669"/>
    <property type="project" value="UniProtKB-KW"/>
</dbReference>
<name>G8BXQ5_TETPH</name>
<evidence type="ECO:0000313" key="11">
    <source>
        <dbReference type="Proteomes" id="UP000005666"/>
    </source>
</evidence>
<evidence type="ECO:0000256" key="5">
    <source>
        <dbReference type="ARBA" id="ARBA00022989"/>
    </source>
</evidence>
<reference evidence="10 11" key="1">
    <citation type="journal article" date="2011" name="Proc. Natl. Acad. Sci. U.S.A.">
        <title>Evolutionary erosion of yeast sex chromosomes by mating-type switching accidents.</title>
        <authorList>
            <person name="Gordon J.L."/>
            <person name="Armisen D."/>
            <person name="Proux-Wera E."/>
            <person name="Oheigeartaigh S.S."/>
            <person name="Byrne K.P."/>
            <person name="Wolfe K.H."/>
        </authorList>
    </citation>
    <scope>NUCLEOTIDE SEQUENCE [LARGE SCALE GENOMIC DNA]</scope>
    <source>
        <strain evidence="11">ATCC 24235 / CBS 4417 / NBRC 1672 / NRRL Y-8282 / UCD 70-5</strain>
    </source>
</reference>
<dbReference type="OrthoDB" id="187171at2759"/>
<dbReference type="HOGENOM" id="CLU_063293_3_0_1"/>
<dbReference type="GO" id="GO:0046514">
    <property type="term" value="P:ceramide catabolic process"/>
    <property type="evidence" value="ECO:0007669"/>
    <property type="project" value="TreeGrafter"/>
</dbReference>
<gene>
    <name evidence="10" type="primary">TPHA0I01790</name>
    <name evidence="10" type="ordered locus">TPHA_0I01790</name>
</gene>
<keyword evidence="4" id="KW-0378">Hydrolase</keyword>
<dbReference type="GO" id="GO:0046513">
    <property type="term" value="P:ceramide biosynthetic process"/>
    <property type="evidence" value="ECO:0007669"/>
    <property type="project" value="TreeGrafter"/>
</dbReference>
<dbReference type="GeneID" id="11534663"/>
<dbReference type="eggNOG" id="KOG2329">
    <property type="taxonomic scope" value="Eukaryota"/>
</dbReference>
<dbReference type="RefSeq" id="XP_003687117.1">
    <property type="nucleotide sequence ID" value="XM_003687069.1"/>
</dbReference>
<keyword evidence="11" id="KW-1185">Reference proteome</keyword>
<sequence>MVHLIWPYPDTPIQGIWGNVTATIDWCEENYVVSKYIAEWSNTLSNITYFITALYATYSAYKNNLERRFILIGIGFAIVGFGSWLFHMTLLYHFQLLDELPMIYATTIPTWSMVCEFYECKHMKDRDFKRFSTKIQWYVGSIITLASLVITVVYVIIRNPLIHEFAYAFFTGLVVIFAGLLCHSYVSDPRSKRNLTYCMGLGIVLFATGFVAWQLDVNFCPFWTNIRRSYLQLPLGVFLELHAWWHVFTGLGVYYYVIFLQYLRIITSNSQDRFQFIWRWKIIPEVINKDNAINTPYSLEFLGNYVDPAEFSEETQT</sequence>
<comment type="similarity">
    <text evidence="2">Belongs to the alkaline ceramidase family.</text>
</comment>
<dbReference type="KEGG" id="tpf:TPHA_0I01790"/>
<accession>G8BXQ5</accession>
<feature type="binding site" evidence="7">
    <location>
        <position position="30"/>
    </location>
    <ligand>
        <name>Ca(2+)</name>
        <dbReference type="ChEBI" id="CHEBI:29108"/>
    </ligand>
</feature>
<evidence type="ECO:0000256" key="4">
    <source>
        <dbReference type="ARBA" id="ARBA00022801"/>
    </source>
</evidence>
<dbReference type="AlphaFoldDB" id="G8BXQ5"/>
<evidence type="ECO:0008006" key="12">
    <source>
        <dbReference type="Google" id="ProtNLM"/>
    </source>
</evidence>
<evidence type="ECO:0000256" key="6">
    <source>
        <dbReference type="ARBA" id="ARBA00023136"/>
    </source>
</evidence>
<feature type="transmembrane region" description="Helical" evidence="9">
    <location>
        <begin position="138"/>
        <end position="159"/>
    </location>
</feature>
<proteinExistence type="inferred from homology"/>
<evidence type="ECO:0000256" key="8">
    <source>
        <dbReference type="PIRSR" id="PIRSR608901-2"/>
    </source>
</evidence>
<dbReference type="Pfam" id="PF05875">
    <property type="entry name" value="Ceramidase"/>
    <property type="match status" value="1"/>
</dbReference>
<keyword evidence="8" id="KW-0862">Zinc</keyword>
<feature type="transmembrane region" description="Helical" evidence="9">
    <location>
        <begin position="243"/>
        <end position="263"/>
    </location>
</feature>
<evidence type="ECO:0000256" key="1">
    <source>
        <dbReference type="ARBA" id="ARBA00004141"/>
    </source>
</evidence>
<evidence type="ECO:0000256" key="3">
    <source>
        <dbReference type="ARBA" id="ARBA00022692"/>
    </source>
</evidence>
<feature type="binding site" evidence="7">
    <location>
        <position position="28"/>
    </location>
    <ligand>
        <name>Ca(2+)</name>
        <dbReference type="ChEBI" id="CHEBI:29108"/>
    </ligand>
</feature>
<keyword evidence="7" id="KW-0106">Calcium</keyword>
<protein>
    <recommendedName>
        <fullName evidence="12">Alkaline ceramidase</fullName>
    </recommendedName>
</protein>
<evidence type="ECO:0000256" key="7">
    <source>
        <dbReference type="PIRSR" id="PIRSR608901-1"/>
    </source>
</evidence>
<dbReference type="Proteomes" id="UP000005666">
    <property type="component" value="Chromosome 9"/>
</dbReference>
<keyword evidence="5 9" id="KW-1133">Transmembrane helix</keyword>
<comment type="cofactor">
    <cofactor evidence="8">
        <name>Zn(2+)</name>
        <dbReference type="ChEBI" id="CHEBI:29105"/>
    </cofactor>
</comment>
<feature type="transmembrane region" description="Helical" evidence="9">
    <location>
        <begin position="100"/>
        <end position="118"/>
    </location>
</feature>
<dbReference type="GO" id="GO:0016811">
    <property type="term" value="F:hydrolase activity, acting on carbon-nitrogen (but not peptide) bonds, in linear amides"/>
    <property type="evidence" value="ECO:0007669"/>
    <property type="project" value="InterPro"/>
</dbReference>
<comment type="subcellular location">
    <subcellularLocation>
        <location evidence="1">Membrane</location>
        <topology evidence="1">Multi-pass membrane protein</topology>
    </subcellularLocation>
</comment>
<feature type="binding site" evidence="7">
    <location>
        <position position="39"/>
    </location>
    <ligand>
        <name>Ca(2+)</name>
        <dbReference type="ChEBI" id="CHEBI:29108"/>
    </ligand>
</feature>
<feature type="transmembrane region" description="Helical" evidence="9">
    <location>
        <begin position="40"/>
        <end position="58"/>
    </location>
</feature>
<dbReference type="PANTHER" id="PTHR46187:SF3">
    <property type="entry name" value="ALKALINE CERAMIDASE 3"/>
    <property type="match status" value="1"/>
</dbReference>
<feature type="binding site" evidence="8">
    <location>
        <position position="87"/>
    </location>
    <ligand>
        <name>Zn(2+)</name>
        <dbReference type="ChEBI" id="CHEBI:29105"/>
        <note>catalytic</note>
    </ligand>
</feature>
<dbReference type="GO" id="GO:0005789">
    <property type="term" value="C:endoplasmic reticulum membrane"/>
    <property type="evidence" value="ECO:0007669"/>
    <property type="project" value="TreeGrafter"/>
</dbReference>
<feature type="binding site" evidence="8">
    <location>
        <position position="246"/>
    </location>
    <ligand>
        <name>Zn(2+)</name>
        <dbReference type="ChEBI" id="CHEBI:29105"/>
        <note>catalytic</note>
    </ligand>
</feature>
<dbReference type="EMBL" id="HE612864">
    <property type="protein sequence ID" value="CCE64683.1"/>
    <property type="molecule type" value="Genomic_DNA"/>
</dbReference>
<evidence type="ECO:0000256" key="9">
    <source>
        <dbReference type="SAM" id="Phobius"/>
    </source>
</evidence>
<evidence type="ECO:0000256" key="2">
    <source>
        <dbReference type="ARBA" id="ARBA00009780"/>
    </source>
</evidence>
<keyword evidence="7" id="KW-0479">Metal-binding</keyword>
<keyword evidence="3 9" id="KW-0812">Transmembrane</keyword>
<dbReference type="PANTHER" id="PTHR46187">
    <property type="entry name" value="ALKALINE CERAMIDASE 3"/>
    <property type="match status" value="1"/>
</dbReference>
<dbReference type="InterPro" id="IPR008901">
    <property type="entry name" value="ACER"/>
</dbReference>
<evidence type="ECO:0000313" key="10">
    <source>
        <dbReference type="EMBL" id="CCE64683.1"/>
    </source>
</evidence>
<feature type="transmembrane region" description="Helical" evidence="9">
    <location>
        <begin position="70"/>
        <end position="94"/>
    </location>
</feature>
<feature type="binding site" evidence="7">
    <location>
        <position position="26"/>
    </location>
    <ligand>
        <name>Ca(2+)</name>
        <dbReference type="ChEBI" id="CHEBI:29108"/>
    </ligand>
</feature>
<keyword evidence="6 9" id="KW-0472">Membrane</keyword>
<feature type="binding site" evidence="8">
    <location>
        <position position="242"/>
    </location>
    <ligand>
        <name>Zn(2+)</name>
        <dbReference type="ChEBI" id="CHEBI:29105"/>
        <note>catalytic</note>
    </ligand>
</feature>
<dbReference type="STRING" id="1071381.G8BXQ5"/>
<feature type="binding site" evidence="7">
    <location>
        <position position="25"/>
    </location>
    <ligand>
        <name>Ca(2+)</name>
        <dbReference type="ChEBI" id="CHEBI:29108"/>
    </ligand>
</feature>